<evidence type="ECO:0000256" key="1">
    <source>
        <dbReference type="ARBA" id="ARBA00001917"/>
    </source>
</evidence>
<evidence type="ECO:0000256" key="11">
    <source>
        <dbReference type="ARBA" id="ARBA00067136"/>
    </source>
</evidence>
<dbReference type="Proteomes" id="UP000672934">
    <property type="component" value="Unassembled WGS sequence"/>
</dbReference>
<dbReference type="PANTHER" id="PTHR42747">
    <property type="entry name" value="NITRONATE MONOOXYGENASE-RELATED"/>
    <property type="match status" value="1"/>
</dbReference>
<keyword evidence="6" id="KW-0547">Nucleotide-binding</keyword>
<sequence length="372" mass="38149">MDTTTRSGNGRSLLSLLNIATPIIQAPMAGVSTPAMAAAVSEAGGLGSLGVGAMDADGARKAIRETRALTGKPFNVNLFCHAPAVADAAREKAWLDYLAPRFAEYGATAPASLREIYKTFLADEAMFHMLLEEKPAVVSFHFGLPPQEKIDALHAAGIVLLASATSLQEARQIEAAGIDAIVAQGIEAGGHRGVFDPAGYDEGLGTFALVRVLARHTGLPVIAAGGIMDGAGIAAALALGAQAAQLGTAFVGCAESSADAAYRAAFSAQPERTTTLTRAISGRAARGFTNRFTELGEAPDAPAIPDYPTTYDAGKALHAAAKAKGNSDYAAQWAGQAAPLARQLPAAELVSQLKAELKEAIAGLNARYGVGV</sequence>
<comment type="cofactor">
    <cofactor evidence="1">
        <name>FMN</name>
        <dbReference type="ChEBI" id="CHEBI:58210"/>
    </cofactor>
</comment>
<evidence type="ECO:0000313" key="12">
    <source>
        <dbReference type="EMBL" id="CAG2154409.1"/>
    </source>
</evidence>
<keyword evidence="8 12" id="KW-0503">Monooxygenase</keyword>
<organism evidence="12 13">
    <name type="scientific">Cupriavidus yeoncheonensis</name>
    <dbReference type="NCBI Taxonomy" id="1462994"/>
    <lineage>
        <taxon>Bacteria</taxon>
        <taxon>Pseudomonadati</taxon>
        <taxon>Pseudomonadota</taxon>
        <taxon>Betaproteobacteria</taxon>
        <taxon>Burkholderiales</taxon>
        <taxon>Burkholderiaceae</taxon>
        <taxon>Cupriavidus</taxon>
    </lineage>
</organism>
<keyword evidence="3" id="KW-0216">Detoxification</keyword>
<dbReference type="SUPFAM" id="SSF51412">
    <property type="entry name" value="Inosine monophosphate dehydrogenase (IMPDH)"/>
    <property type="match status" value="1"/>
</dbReference>
<evidence type="ECO:0000256" key="3">
    <source>
        <dbReference type="ARBA" id="ARBA00022575"/>
    </source>
</evidence>
<evidence type="ECO:0000256" key="2">
    <source>
        <dbReference type="ARBA" id="ARBA00009881"/>
    </source>
</evidence>
<dbReference type="FunFam" id="3.20.20.70:FF:000154">
    <property type="entry name" value="Probable nitronate monooxygenase"/>
    <property type="match status" value="1"/>
</dbReference>
<evidence type="ECO:0000256" key="7">
    <source>
        <dbReference type="ARBA" id="ARBA00023002"/>
    </source>
</evidence>
<comment type="similarity">
    <text evidence="2">Belongs to the nitronate monooxygenase family. NMO class I subfamily.</text>
</comment>
<dbReference type="InterPro" id="IPR013785">
    <property type="entry name" value="Aldolase_TIM"/>
</dbReference>
<dbReference type="GO" id="GO:0009636">
    <property type="term" value="P:response to toxic substance"/>
    <property type="evidence" value="ECO:0007669"/>
    <property type="project" value="UniProtKB-KW"/>
</dbReference>
<evidence type="ECO:0000256" key="5">
    <source>
        <dbReference type="ARBA" id="ARBA00022643"/>
    </source>
</evidence>
<comment type="catalytic activity">
    <reaction evidence="10">
        <text>3 propionate 3-nitronate + 3 O2 + H2O = 3 3-oxopropanoate + 2 nitrate + nitrite + H2O2 + 3 H(+)</text>
        <dbReference type="Rhea" id="RHEA:57332"/>
        <dbReference type="ChEBI" id="CHEBI:15377"/>
        <dbReference type="ChEBI" id="CHEBI:15378"/>
        <dbReference type="ChEBI" id="CHEBI:15379"/>
        <dbReference type="ChEBI" id="CHEBI:16240"/>
        <dbReference type="ChEBI" id="CHEBI:16301"/>
        <dbReference type="ChEBI" id="CHEBI:17632"/>
        <dbReference type="ChEBI" id="CHEBI:33190"/>
        <dbReference type="ChEBI" id="CHEBI:136067"/>
    </reaction>
</comment>
<proteinExistence type="inferred from homology"/>
<dbReference type="GO" id="GO:0000166">
    <property type="term" value="F:nucleotide binding"/>
    <property type="evidence" value="ECO:0007669"/>
    <property type="project" value="UniProtKB-KW"/>
</dbReference>
<dbReference type="RefSeq" id="WP_211949934.1">
    <property type="nucleotide sequence ID" value="NZ_CAJPUY010000022.1"/>
</dbReference>
<evidence type="ECO:0000256" key="9">
    <source>
        <dbReference type="ARBA" id="ARBA00031155"/>
    </source>
</evidence>
<dbReference type="InterPro" id="IPR004136">
    <property type="entry name" value="NMO"/>
</dbReference>
<evidence type="ECO:0000313" key="13">
    <source>
        <dbReference type="Proteomes" id="UP000672934"/>
    </source>
</evidence>
<gene>
    <name evidence="12" type="ORF">LMG31506_05074</name>
</gene>
<dbReference type="EMBL" id="CAJPUY010000022">
    <property type="protein sequence ID" value="CAG2154409.1"/>
    <property type="molecule type" value="Genomic_DNA"/>
</dbReference>
<accession>A0A916IYH6</accession>
<reference evidence="12" key="1">
    <citation type="submission" date="2021-03" db="EMBL/GenBank/DDBJ databases">
        <authorList>
            <person name="Peeters C."/>
        </authorList>
    </citation>
    <scope>NUCLEOTIDE SEQUENCE</scope>
    <source>
        <strain evidence="12">LMG 31506</strain>
    </source>
</reference>
<keyword evidence="7 12" id="KW-0560">Oxidoreductase</keyword>
<dbReference type="Gene3D" id="3.20.20.70">
    <property type="entry name" value="Aldolase class I"/>
    <property type="match status" value="1"/>
</dbReference>
<dbReference type="PANTHER" id="PTHR42747:SF3">
    <property type="entry name" value="NITRONATE MONOOXYGENASE-RELATED"/>
    <property type="match status" value="1"/>
</dbReference>
<protein>
    <recommendedName>
        <fullName evidence="11">Nitronate monooxygenase</fullName>
    </recommendedName>
    <alternativeName>
        <fullName evidence="9">Propionate 3-nitronate monooxygenase</fullName>
    </alternativeName>
</protein>
<evidence type="ECO:0000256" key="10">
    <source>
        <dbReference type="ARBA" id="ARBA00049401"/>
    </source>
</evidence>
<dbReference type="CDD" id="cd04730">
    <property type="entry name" value="NPD_like"/>
    <property type="match status" value="1"/>
</dbReference>
<dbReference type="AlphaFoldDB" id="A0A916IYH6"/>
<name>A0A916IYH6_9BURK</name>
<keyword evidence="13" id="KW-1185">Reference proteome</keyword>
<keyword evidence="5" id="KW-0288">FMN</keyword>
<keyword evidence="4" id="KW-0285">Flavoprotein</keyword>
<comment type="caution">
    <text evidence="12">The sequence shown here is derived from an EMBL/GenBank/DDBJ whole genome shotgun (WGS) entry which is preliminary data.</text>
</comment>
<dbReference type="GO" id="GO:0018580">
    <property type="term" value="F:nitronate monooxygenase activity"/>
    <property type="evidence" value="ECO:0007669"/>
    <property type="project" value="InterPro"/>
</dbReference>
<evidence type="ECO:0000256" key="4">
    <source>
        <dbReference type="ARBA" id="ARBA00022630"/>
    </source>
</evidence>
<dbReference type="Pfam" id="PF03060">
    <property type="entry name" value="NMO"/>
    <property type="match status" value="1"/>
</dbReference>
<evidence type="ECO:0000256" key="8">
    <source>
        <dbReference type="ARBA" id="ARBA00023033"/>
    </source>
</evidence>
<evidence type="ECO:0000256" key="6">
    <source>
        <dbReference type="ARBA" id="ARBA00022741"/>
    </source>
</evidence>